<evidence type="ECO:0000256" key="4">
    <source>
        <dbReference type="ARBA" id="ARBA00049989"/>
    </source>
</evidence>
<keyword evidence="5" id="KW-0812">Transmembrane</keyword>
<sequence>MKITHHYSFIFSVIILGAMFYSVEPHANILDGGEIQFNGFVTNEAPKWTWQISSPDQTWAVDTADATTENGQLVFDLRDKGTLSFLEGHLYEVAERGGPGFTPFISFSSNGQPFTVTEGSGTTAQRFRASVPVRDPKTGNMSGQLSFTLNQGMVVSVGRQEDGVSIPLGMSLVSGQSVTDVQAGMLPQGLKARLSSLLLMSQNFGYGMNAVDNGQVISQRILADGRVMNLAAAYASAVSDFELRLPAEGTPAAWQAALNVTVTVQ</sequence>
<evidence type="ECO:0000313" key="7">
    <source>
        <dbReference type="Proteomes" id="UP000240382"/>
    </source>
</evidence>
<organism evidence="6 7">
    <name type="scientific">Escherichia albertii</name>
    <dbReference type="NCBI Taxonomy" id="208962"/>
    <lineage>
        <taxon>Bacteria</taxon>
        <taxon>Pseudomonadati</taxon>
        <taxon>Pseudomonadota</taxon>
        <taxon>Gammaproteobacteria</taxon>
        <taxon>Enterobacterales</taxon>
        <taxon>Enterobacteriaceae</taxon>
        <taxon>Escherichia</taxon>
    </lineage>
</organism>
<comment type="similarity">
    <text evidence="4">Belongs to the fimbrial K88 protein family.</text>
</comment>
<keyword evidence="5" id="KW-1133">Transmembrane helix</keyword>
<reference evidence="6 7" key="1">
    <citation type="submission" date="2018-03" db="EMBL/GenBank/DDBJ databases">
        <title>Whole Genome Sequencing of Escherichia coli isolates from wildlife.</title>
        <authorList>
            <person name="Whitehouse C.A."/>
            <person name="Lacher D.W."/>
            <person name="Mammel M.K."/>
            <person name="Barnaba T."/>
            <person name="Lorch J.M."/>
        </authorList>
    </citation>
    <scope>NUCLEOTIDE SEQUENCE [LARGE SCALE GENOMIC DNA]</scope>
    <source>
        <strain evidence="6 7">20507-2</strain>
    </source>
</reference>
<evidence type="ECO:0000313" key="6">
    <source>
        <dbReference type="EMBL" id="PSY34828.1"/>
    </source>
</evidence>
<keyword evidence="7" id="KW-1185">Reference proteome</keyword>
<keyword evidence="2" id="KW-0732">Signal</keyword>
<evidence type="ECO:0000256" key="2">
    <source>
        <dbReference type="ARBA" id="ARBA00022729"/>
    </source>
</evidence>
<dbReference type="Pfam" id="PF02432">
    <property type="entry name" value="Fimbrial_K88"/>
    <property type="match status" value="1"/>
</dbReference>
<gene>
    <name evidence="6" type="ORF">C7B09_25800</name>
</gene>
<accession>A0ABX5HBE2</accession>
<dbReference type="InterPro" id="IPR003467">
    <property type="entry name" value="Fimbrial_K88_FaeH"/>
</dbReference>
<proteinExistence type="inferred from homology"/>
<name>A0ABX5HBE2_ESCAL</name>
<keyword evidence="3" id="KW-0281">Fimbrium</keyword>
<evidence type="ECO:0000256" key="3">
    <source>
        <dbReference type="ARBA" id="ARBA00023263"/>
    </source>
</evidence>
<evidence type="ECO:0000256" key="5">
    <source>
        <dbReference type="SAM" id="Phobius"/>
    </source>
</evidence>
<comment type="caution">
    <text evidence="6">The sequence shown here is derived from an EMBL/GenBank/DDBJ whole genome shotgun (WGS) entry which is preliminary data.</text>
</comment>
<comment type="subcellular location">
    <subcellularLocation>
        <location evidence="1">Fimbrium</location>
    </subcellularLocation>
</comment>
<dbReference type="EMBL" id="PYQT01000090">
    <property type="protein sequence ID" value="PSY34828.1"/>
    <property type="molecule type" value="Genomic_DNA"/>
</dbReference>
<keyword evidence="5" id="KW-0472">Membrane</keyword>
<evidence type="ECO:0000256" key="1">
    <source>
        <dbReference type="ARBA" id="ARBA00004561"/>
    </source>
</evidence>
<dbReference type="RefSeq" id="WP_105233733.1">
    <property type="nucleotide sequence ID" value="NZ_BJWR01000031.1"/>
</dbReference>
<dbReference type="Proteomes" id="UP000240382">
    <property type="component" value="Unassembled WGS sequence"/>
</dbReference>
<protein>
    <submittedName>
        <fullName evidence="6">Fimbrial protein</fullName>
    </submittedName>
</protein>
<feature type="transmembrane region" description="Helical" evidence="5">
    <location>
        <begin position="7"/>
        <end position="23"/>
    </location>
</feature>